<evidence type="ECO:0000256" key="1">
    <source>
        <dbReference type="SAM" id="Coils"/>
    </source>
</evidence>
<organism evidence="2 3">
    <name type="scientific">Galbitalea soli</name>
    <dbReference type="NCBI Taxonomy" id="1268042"/>
    <lineage>
        <taxon>Bacteria</taxon>
        <taxon>Bacillati</taxon>
        <taxon>Actinomycetota</taxon>
        <taxon>Actinomycetes</taxon>
        <taxon>Micrococcales</taxon>
        <taxon>Microbacteriaceae</taxon>
        <taxon>Galbitalea</taxon>
    </lineage>
</organism>
<dbReference type="Proteomes" id="UP000479756">
    <property type="component" value="Unassembled WGS sequence"/>
</dbReference>
<protein>
    <submittedName>
        <fullName evidence="2">Flagellar export protein FliJ</fullName>
    </submittedName>
</protein>
<comment type="caution">
    <text evidence="2">The sequence shown here is derived from an EMBL/GenBank/DDBJ whole genome shotgun (WGS) entry which is preliminary data.</text>
</comment>
<sequence length="144" mass="15561">MSTAFSLEGLLRLRRLQKDQAAAEVAQARNRAADTLRRKRQARDLLSLTEIEHGSVDTVHSIAAARASSASMLADLTALEEDQRVEVERARVAHAAAHGKALGLEKLEARHGEASALAALRADQIVIDEVSARAWHLAQGEVTP</sequence>
<dbReference type="Gene3D" id="1.10.287.1700">
    <property type="match status" value="1"/>
</dbReference>
<evidence type="ECO:0000313" key="2">
    <source>
        <dbReference type="EMBL" id="NEM91177.1"/>
    </source>
</evidence>
<dbReference type="AlphaFoldDB" id="A0A7C9TQ43"/>
<keyword evidence="2" id="KW-0966">Cell projection</keyword>
<keyword evidence="2" id="KW-0282">Flagellum</keyword>
<gene>
    <name evidence="2" type="ORF">G3T37_07385</name>
</gene>
<name>A0A7C9TQ43_9MICO</name>
<dbReference type="RefSeq" id="WP_163472859.1">
    <property type="nucleotide sequence ID" value="NZ_JAAGWZ010000002.1"/>
</dbReference>
<accession>A0A7C9TQ43</accession>
<reference evidence="2 3" key="1">
    <citation type="journal article" date="2014" name="Int. J. Syst. Evol. Microbiol.">
        <title>Description of Galbitalea soli gen. nov., sp. nov., and Frondihabitans sucicola sp. nov.</title>
        <authorList>
            <person name="Kim S.J."/>
            <person name="Lim J.M."/>
            <person name="Ahn J.H."/>
            <person name="Weon H.Y."/>
            <person name="Hamada M."/>
            <person name="Suzuki K."/>
            <person name="Ahn T.Y."/>
            <person name="Kwon S.W."/>
        </authorList>
    </citation>
    <scope>NUCLEOTIDE SEQUENCE [LARGE SCALE GENOMIC DNA]</scope>
    <source>
        <strain evidence="2 3">NBRC 108727</strain>
    </source>
</reference>
<feature type="coiled-coil region" evidence="1">
    <location>
        <begin position="18"/>
        <end position="45"/>
    </location>
</feature>
<dbReference type="InterPro" id="IPR053716">
    <property type="entry name" value="Flag_assembly_chemotaxis_eff"/>
</dbReference>
<keyword evidence="3" id="KW-1185">Reference proteome</keyword>
<proteinExistence type="predicted"/>
<dbReference type="EMBL" id="JAAGWZ010000002">
    <property type="protein sequence ID" value="NEM91177.1"/>
    <property type="molecule type" value="Genomic_DNA"/>
</dbReference>
<keyword evidence="2" id="KW-0969">Cilium</keyword>
<keyword evidence="1" id="KW-0175">Coiled coil</keyword>
<evidence type="ECO:0000313" key="3">
    <source>
        <dbReference type="Proteomes" id="UP000479756"/>
    </source>
</evidence>